<reference evidence="2" key="1">
    <citation type="journal article" date="2023" name="Mol. Ecol. Resour.">
        <title>Chromosome-level genome assembly of a triploid poplar Populus alba 'Berolinensis'.</title>
        <authorList>
            <person name="Chen S."/>
            <person name="Yu Y."/>
            <person name="Wang X."/>
            <person name="Wang S."/>
            <person name="Zhang T."/>
            <person name="Zhou Y."/>
            <person name="He R."/>
            <person name="Meng N."/>
            <person name="Wang Y."/>
            <person name="Liu W."/>
            <person name="Liu Z."/>
            <person name="Liu J."/>
            <person name="Guo Q."/>
            <person name="Huang H."/>
            <person name="Sederoff R.R."/>
            <person name="Wang G."/>
            <person name="Qu G."/>
            <person name="Chen S."/>
        </authorList>
    </citation>
    <scope>NUCLEOTIDE SEQUENCE</scope>
    <source>
        <strain evidence="2">SC-2020</strain>
    </source>
</reference>
<dbReference type="EMBL" id="JAQIZT010000013">
    <property type="protein sequence ID" value="KAJ6976208.1"/>
    <property type="molecule type" value="Genomic_DNA"/>
</dbReference>
<feature type="compositionally biased region" description="Polar residues" evidence="1">
    <location>
        <begin position="89"/>
        <end position="108"/>
    </location>
</feature>
<comment type="caution">
    <text evidence="2">The sequence shown here is derived from an EMBL/GenBank/DDBJ whole genome shotgun (WGS) entry which is preliminary data.</text>
</comment>
<evidence type="ECO:0000313" key="2">
    <source>
        <dbReference type="EMBL" id="KAJ6976208.1"/>
    </source>
</evidence>
<proteinExistence type="predicted"/>
<protein>
    <submittedName>
        <fullName evidence="2">Uncharacterized protein</fullName>
    </submittedName>
</protein>
<evidence type="ECO:0000313" key="3">
    <source>
        <dbReference type="Proteomes" id="UP001164929"/>
    </source>
</evidence>
<gene>
    <name evidence="2" type="ORF">NC653_031911</name>
</gene>
<dbReference type="AlphaFoldDB" id="A0AAD6Q414"/>
<evidence type="ECO:0000256" key="1">
    <source>
        <dbReference type="SAM" id="MobiDB-lite"/>
    </source>
</evidence>
<organism evidence="2 3">
    <name type="scientific">Populus alba x Populus x berolinensis</name>
    <dbReference type="NCBI Taxonomy" id="444605"/>
    <lineage>
        <taxon>Eukaryota</taxon>
        <taxon>Viridiplantae</taxon>
        <taxon>Streptophyta</taxon>
        <taxon>Embryophyta</taxon>
        <taxon>Tracheophyta</taxon>
        <taxon>Spermatophyta</taxon>
        <taxon>Magnoliopsida</taxon>
        <taxon>eudicotyledons</taxon>
        <taxon>Gunneridae</taxon>
        <taxon>Pentapetalae</taxon>
        <taxon>rosids</taxon>
        <taxon>fabids</taxon>
        <taxon>Malpighiales</taxon>
        <taxon>Salicaceae</taxon>
        <taxon>Saliceae</taxon>
        <taxon>Populus</taxon>
    </lineage>
</organism>
<feature type="compositionally biased region" description="Basic and acidic residues" evidence="1">
    <location>
        <begin position="109"/>
        <end position="118"/>
    </location>
</feature>
<dbReference type="Proteomes" id="UP001164929">
    <property type="component" value="Chromosome 13"/>
</dbReference>
<name>A0AAD6Q414_9ROSI</name>
<accession>A0AAD6Q414</accession>
<keyword evidence="3" id="KW-1185">Reference proteome</keyword>
<feature type="region of interest" description="Disordered" evidence="1">
    <location>
        <begin position="89"/>
        <end position="118"/>
    </location>
</feature>
<sequence length="118" mass="13541">MSIELRIANEKHSHPSKLNERVINACYVNRIHAPCKRTSTNPKIKLQLSRDSAGKTNLVLPLRRKNHRIPKPLSIKQPQNILALQITKSTRSHETTQINLQKAQQPKDSSTREITKQH</sequence>